<protein>
    <submittedName>
        <fullName evidence="1">Uncharacterized protein</fullName>
    </submittedName>
</protein>
<comment type="caution">
    <text evidence="1">The sequence shown here is derived from an EMBL/GenBank/DDBJ whole genome shotgun (WGS) entry which is preliminary data.</text>
</comment>
<proteinExistence type="predicted"/>
<organism evidence="1">
    <name type="scientific">Brucella pituitosa</name>
    <dbReference type="NCBI Taxonomy" id="571256"/>
    <lineage>
        <taxon>Bacteria</taxon>
        <taxon>Pseudomonadati</taxon>
        <taxon>Pseudomonadota</taxon>
        <taxon>Alphaproteobacteria</taxon>
        <taxon>Hyphomicrobiales</taxon>
        <taxon>Brucellaceae</taxon>
        <taxon>Brucella/Ochrobactrum group</taxon>
        <taxon>Brucella</taxon>
    </lineage>
</organism>
<dbReference type="RefSeq" id="WP_105534694.1">
    <property type="nucleotide sequence ID" value="NZ_JBHEEN010000006.1"/>
</dbReference>
<dbReference type="EMBL" id="VZPE01000006">
    <property type="protein sequence ID" value="KAB0570601.1"/>
    <property type="molecule type" value="Genomic_DNA"/>
</dbReference>
<sequence>MSRSTLTGGRYIGGRYKTSNGVNDTWSVFDQKAQKLVEMGSRQAVGLNYRDAKELSDLLNTLEANRQAS</sequence>
<reference evidence="1" key="1">
    <citation type="submission" date="2019-09" db="EMBL/GenBank/DDBJ databases">
        <title>Draft genome sequences of 48 bacterial type strains from the CCUG.</title>
        <authorList>
            <person name="Tunovic T."/>
            <person name="Pineiro-Iglesias B."/>
            <person name="Unosson C."/>
            <person name="Inganas E."/>
            <person name="Ohlen M."/>
            <person name="Cardew S."/>
            <person name="Jensie-Markopoulos S."/>
            <person name="Salva-Serra F."/>
            <person name="Jaen-Luchoro D."/>
            <person name="Karlsson R."/>
            <person name="Svensson-Stadler L."/>
            <person name="Chun J."/>
            <person name="Moore E."/>
        </authorList>
    </citation>
    <scope>NUCLEOTIDE SEQUENCE</scope>
    <source>
        <strain evidence="1">CCUG 50899</strain>
    </source>
</reference>
<name>A0A643EXV4_9HYPH</name>
<dbReference type="AlphaFoldDB" id="A0A643EXV4"/>
<evidence type="ECO:0000313" key="1">
    <source>
        <dbReference type="EMBL" id="KAB0570601.1"/>
    </source>
</evidence>
<gene>
    <name evidence="1" type="ORF">F7Q93_15295</name>
</gene>
<accession>A0A643EXV4</accession>